<reference evidence="2 3" key="2">
    <citation type="submission" date="2019-01" db="EMBL/GenBank/DDBJ databases">
        <title>Motilimonas pumilus sp. nov., isolated from the gut of sea cucumber (Apostichopus japonicus).</title>
        <authorList>
            <person name="Wang F.-Q."/>
            <person name="Ren L.-H."/>
            <person name="Lin Y.-W."/>
            <person name="Sun G.-H."/>
            <person name="Du Z.-J."/>
            <person name="Zhao J.-X."/>
            <person name="Liu X.-J."/>
            <person name="Liu L.-J."/>
        </authorList>
    </citation>
    <scope>NUCLEOTIDE SEQUENCE [LARGE SCALE GENOMIC DNA]</scope>
    <source>
        <strain evidence="2 3">PLHSC7-2</strain>
    </source>
</reference>
<gene>
    <name evidence="2" type="ORF">D1Z90_19145</name>
</gene>
<feature type="signal peptide" evidence="1">
    <location>
        <begin position="1"/>
        <end position="19"/>
    </location>
</feature>
<sequence length="461" mass="51199">MKKTLIIATSLLVTGCVTTAMQNNQYDSFEAHMSGADYLQASIIASDYAELDDKTGQVDDLLWAMQTGAALRFNGQYQESIQYFDAAEHVMKSEDTESAVEKGAETAGSMLGNDAMMDYEQTQYDGIMANTYKAWSFWQAGDTQNARIEFNRAEDRQRRAAQYFADEITEQKEAIANDAGENSDAVKQSMSSPETKKILAQEGFSPQWQAYEGYINPYTTYSNGLFFMLNGQSRADYQKAVESFKRVYSITQSAAVKTDLQMAQALAKGKSTDNFKHGVWVVFENGQSAVREEKRLDLPLAIFKNSNVKYTGIALPRLKARSKAYENITVAGYKTQEIADIDKIIGAEFDQEFPYILAREITRVTLKTVAQAQIEKNDDSGIGGLVAGIAQAATTGADIRTFSALPAQYQLTRFEKTSNQLELQIGQHSIPVTLSDDAKHHIIYVKAITAATEPRIDIINI</sequence>
<protein>
    <recommendedName>
        <fullName evidence="4">Tetratricopeptide repeat protein</fullName>
    </recommendedName>
</protein>
<name>A0A418Y9T2_9GAMM</name>
<evidence type="ECO:0008006" key="4">
    <source>
        <dbReference type="Google" id="ProtNLM"/>
    </source>
</evidence>
<keyword evidence="3" id="KW-1185">Reference proteome</keyword>
<dbReference type="Proteomes" id="UP000283255">
    <property type="component" value="Unassembled WGS sequence"/>
</dbReference>
<organism evidence="2 3">
    <name type="scientific">Motilimonas pumila</name>
    <dbReference type="NCBI Taxonomy" id="2303987"/>
    <lineage>
        <taxon>Bacteria</taxon>
        <taxon>Pseudomonadati</taxon>
        <taxon>Pseudomonadota</taxon>
        <taxon>Gammaproteobacteria</taxon>
        <taxon>Alteromonadales</taxon>
        <taxon>Alteromonadales genera incertae sedis</taxon>
        <taxon>Motilimonas</taxon>
    </lineage>
</organism>
<dbReference type="OrthoDB" id="9769023at2"/>
<feature type="chain" id="PRO_5019560174" description="Tetratricopeptide repeat protein" evidence="1">
    <location>
        <begin position="20"/>
        <end position="461"/>
    </location>
</feature>
<evidence type="ECO:0000313" key="3">
    <source>
        <dbReference type="Proteomes" id="UP000283255"/>
    </source>
</evidence>
<dbReference type="EMBL" id="QZCH01000042">
    <property type="protein sequence ID" value="RJG38267.1"/>
    <property type="molecule type" value="Genomic_DNA"/>
</dbReference>
<evidence type="ECO:0000256" key="1">
    <source>
        <dbReference type="SAM" id="SignalP"/>
    </source>
</evidence>
<evidence type="ECO:0000313" key="2">
    <source>
        <dbReference type="EMBL" id="RJG38267.1"/>
    </source>
</evidence>
<keyword evidence="1" id="KW-0732">Signal</keyword>
<accession>A0A418Y9T2</accession>
<dbReference type="AlphaFoldDB" id="A0A418Y9T2"/>
<dbReference type="PROSITE" id="PS51257">
    <property type="entry name" value="PROKAR_LIPOPROTEIN"/>
    <property type="match status" value="1"/>
</dbReference>
<reference evidence="2 3" key="1">
    <citation type="submission" date="2018-09" db="EMBL/GenBank/DDBJ databases">
        <authorList>
            <person name="Wang F."/>
        </authorList>
    </citation>
    <scope>NUCLEOTIDE SEQUENCE [LARGE SCALE GENOMIC DNA]</scope>
    <source>
        <strain evidence="2 3">PLHSC7-2</strain>
    </source>
</reference>
<proteinExistence type="predicted"/>
<comment type="caution">
    <text evidence="2">The sequence shown here is derived from an EMBL/GenBank/DDBJ whole genome shotgun (WGS) entry which is preliminary data.</text>
</comment>
<dbReference type="RefSeq" id="WP_119912405.1">
    <property type="nucleotide sequence ID" value="NZ_QZCH01000042.1"/>
</dbReference>